<evidence type="ECO:0000313" key="1">
    <source>
        <dbReference type="EMBL" id="JAI05212.1"/>
    </source>
</evidence>
<accession>A0A0E9XS01</accession>
<proteinExistence type="predicted"/>
<name>A0A0E9XS01_ANGAN</name>
<dbReference type="AlphaFoldDB" id="A0A0E9XS01"/>
<reference evidence="1" key="2">
    <citation type="journal article" date="2015" name="Fish Shellfish Immunol.">
        <title>Early steps in the European eel (Anguilla anguilla)-Vibrio vulnificus interaction in the gills: Role of the RtxA13 toxin.</title>
        <authorList>
            <person name="Callol A."/>
            <person name="Pajuelo D."/>
            <person name="Ebbesson L."/>
            <person name="Teles M."/>
            <person name="MacKenzie S."/>
            <person name="Amaro C."/>
        </authorList>
    </citation>
    <scope>NUCLEOTIDE SEQUENCE</scope>
</reference>
<dbReference type="EMBL" id="GBXM01003366">
    <property type="protein sequence ID" value="JAI05212.1"/>
    <property type="molecule type" value="Transcribed_RNA"/>
</dbReference>
<organism evidence="1">
    <name type="scientific">Anguilla anguilla</name>
    <name type="common">European freshwater eel</name>
    <name type="synonym">Muraena anguilla</name>
    <dbReference type="NCBI Taxonomy" id="7936"/>
    <lineage>
        <taxon>Eukaryota</taxon>
        <taxon>Metazoa</taxon>
        <taxon>Chordata</taxon>
        <taxon>Craniata</taxon>
        <taxon>Vertebrata</taxon>
        <taxon>Euteleostomi</taxon>
        <taxon>Actinopterygii</taxon>
        <taxon>Neopterygii</taxon>
        <taxon>Teleostei</taxon>
        <taxon>Anguilliformes</taxon>
        <taxon>Anguillidae</taxon>
        <taxon>Anguilla</taxon>
    </lineage>
</organism>
<sequence length="92" mass="10821">MNLKQRVMLIYTTAYFWEISPNPFLLLCKIFIQIFYNQFLRHFYNFANVRQQINVCECVVFFSFANVAKINIYNLTIAAISLNIITAGLQGR</sequence>
<reference evidence="1" key="1">
    <citation type="submission" date="2014-11" db="EMBL/GenBank/DDBJ databases">
        <authorList>
            <person name="Amaro Gonzalez C."/>
        </authorList>
    </citation>
    <scope>NUCLEOTIDE SEQUENCE</scope>
</reference>
<protein>
    <submittedName>
        <fullName evidence="1">Uncharacterized protein</fullName>
    </submittedName>
</protein>